<dbReference type="Pfam" id="PF25917">
    <property type="entry name" value="BSH_RND"/>
    <property type="match status" value="1"/>
</dbReference>
<organism evidence="4 5">
    <name type="scientific">Umboniibacter marinipuniceus</name>
    <dbReference type="NCBI Taxonomy" id="569599"/>
    <lineage>
        <taxon>Bacteria</taxon>
        <taxon>Pseudomonadati</taxon>
        <taxon>Pseudomonadota</taxon>
        <taxon>Gammaproteobacteria</taxon>
        <taxon>Cellvibrionales</taxon>
        <taxon>Cellvibrionaceae</taxon>
        <taxon>Umboniibacter</taxon>
    </lineage>
</organism>
<evidence type="ECO:0000313" key="4">
    <source>
        <dbReference type="EMBL" id="RMA79950.1"/>
    </source>
</evidence>
<dbReference type="Gene3D" id="2.40.420.20">
    <property type="match status" value="1"/>
</dbReference>
<dbReference type="EMBL" id="REFJ01000003">
    <property type="protein sequence ID" value="RMA79950.1"/>
    <property type="molecule type" value="Genomic_DNA"/>
</dbReference>
<dbReference type="Gene3D" id="2.40.30.170">
    <property type="match status" value="1"/>
</dbReference>
<accession>A0A3M0A598</accession>
<dbReference type="AlphaFoldDB" id="A0A3M0A598"/>
<gene>
    <name evidence="4" type="ORF">DFR27_1302</name>
</gene>
<dbReference type="RefSeq" id="WP_121876648.1">
    <property type="nucleotide sequence ID" value="NZ_REFJ01000003.1"/>
</dbReference>
<proteinExistence type="inferred from homology"/>
<dbReference type="InterPro" id="IPR058625">
    <property type="entry name" value="MdtA-like_BSH"/>
</dbReference>
<dbReference type="SUPFAM" id="SSF111369">
    <property type="entry name" value="HlyD-like secretion proteins"/>
    <property type="match status" value="1"/>
</dbReference>
<keyword evidence="2" id="KW-0175">Coiled coil</keyword>
<name>A0A3M0A598_9GAMM</name>
<evidence type="ECO:0000259" key="3">
    <source>
        <dbReference type="Pfam" id="PF25917"/>
    </source>
</evidence>
<dbReference type="GO" id="GO:0015562">
    <property type="term" value="F:efflux transmembrane transporter activity"/>
    <property type="evidence" value="ECO:0007669"/>
    <property type="project" value="TreeGrafter"/>
</dbReference>
<dbReference type="GO" id="GO:1990281">
    <property type="term" value="C:efflux pump complex"/>
    <property type="evidence" value="ECO:0007669"/>
    <property type="project" value="TreeGrafter"/>
</dbReference>
<dbReference type="PANTHER" id="PTHR30469:SF29">
    <property type="entry name" value="BLR2860 PROTEIN"/>
    <property type="match status" value="1"/>
</dbReference>
<comment type="caution">
    <text evidence="4">The sequence shown here is derived from an EMBL/GenBank/DDBJ whole genome shotgun (WGS) entry which is preliminary data.</text>
</comment>
<feature type="domain" description="Multidrug resistance protein MdtA-like barrel-sandwich hybrid" evidence="3">
    <location>
        <begin position="67"/>
        <end position="188"/>
    </location>
</feature>
<keyword evidence="5" id="KW-1185">Reference proteome</keyword>
<dbReference type="NCBIfam" id="TIGR01730">
    <property type="entry name" value="RND_mfp"/>
    <property type="match status" value="1"/>
</dbReference>
<dbReference type="Gene3D" id="2.40.50.100">
    <property type="match status" value="1"/>
</dbReference>
<dbReference type="PANTHER" id="PTHR30469">
    <property type="entry name" value="MULTIDRUG RESISTANCE PROTEIN MDTA"/>
    <property type="match status" value="1"/>
</dbReference>
<evidence type="ECO:0000313" key="5">
    <source>
        <dbReference type="Proteomes" id="UP000267187"/>
    </source>
</evidence>
<reference evidence="4 5" key="1">
    <citation type="submission" date="2018-10" db="EMBL/GenBank/DDBJ databases">
        <title>Genomic Encyclopedia of Type Strains, Phase IV (KMG-IV): sequencing the most valuable type-strain genomes for metagenomic binning, comparative biology and taxonomic classification.</title>
        <authorList>
            <person name="Goeker M."/>
        </authorList>
    </citation>
    <scope>NUCLEOTIDE SEQUENCE [LARGE SCALE GENOMIC DNA]</scope>
    <source>
        <strain evidence="4 5">DSM 25080</strain>
    </source>
</reference>
<dbReference type="Gene3D" id="1.10.287.470">
    <property type="entry name" value="Helix hairpin bin"/>
    <property type="match status" value="1"/>
</dbReference>
<evidence type="ECO:0000256" key="2">
    <source>
        <dbReference type="SAM" id="Coils"/>
    </source>
</evidence>
<feature type="coiled-coil region" evidence="2">
    <location>
        <begin position="106"/>
        <end position="157"/>
    </location>
</feature>
<dbReference type="InterPro" id="IPR006143">
    <property type="entry name" value="RND_pump_MFP"/>
</dbReference>
<sequence>MNKTLLSLIFTVLLVVWLASGALGDDPHLESTNANANNFSVRVVSSEEQVHRLVVELRGRVDADKEVLVAAKLQGQVIATPNREGSQVKAGDVLCEIEAGDRYYQLERAESALRLAELEYEGVSRLTTGGLQSDLALANAENSLAAARLAARQAELAVSYLKITAPFDGIVEQLLTDEGSYIKSGMACARMLDVTPMIFSAQVSESQVAYLSSGQAGTVEIGEAHTVPASVRFIASQADQITRNYTVESVLSLDESLPAGLTAKMRIQLAEVPAHLLAPSVLSLSTNGVLRVKIVNDQSRVEYVPVSLVDETAEGIWVSGLPQRARVIAVGGEFVAEGDQVTVEVVEG</sequence>
<comment type="similarity">
    <text evidence="1">Belongs to the membrane fusion protein (MFP) (TC 8.A.1) family.</text>
</comment>
<evidence type="ECO:0000256" key="1">
    <source>
        <dbReference type="ARBA" id="ARBA00009477"/>
    </source>
</evidence>
<dbReference type="OrthoDB" id="9806939at2"/>
<protein>
    <submittedName>
        <fullName evidence="4">Multidrug efflux system membrane fusion protein</fullName>
    </submittedName>
</protein>
<dbReference type="Proteomes" id="UP000267187">
    <property type="component" value="Unassembled WGS sequence"/>
</dbReference>